<protein>
    <submittedName>
        <fullName evidence="1">Uncharacterized protein</fullName>
    </submittedName>
</protein>
<dbReference type="KEGG" id="cml:BN424_2843"/>
<dbReference type="Proteomes" id="UP000000212">
    <property type="component" value="Chromosome"/>
</dbReference>
<name>K8E633_CARML</name>
<keyword evidence="2" id="KW-1185">Reference proteome</keyword>
<gene>
    <name evidence="1" type="ORF">BN424_2843</name>
</gene>
<evidence type="ECO:0000313" key="1">
    <source>
        <dbReference type="EMBL" id="CCO12265.2"/>
    </source>
</evidence>
<proteinExistence type="predicted"/>
<dbReference type="HOGENOM" id="CLU_2315136_0_0_9"/>
<accession>K8E633</accession>
<evidence type="ECO:0000313" key="2">
    <source>
        <dbReference type="Proteomes" id="UP000000212"/>
    </source>
</evidence>
<dbReference type="EMBL" id="HE999757">
    <property type="protein sequence ID" value="CCO12265.2"/>
    <property type="molecule type" value="Genomic_DNA"/>
</dbReference>
<sequence length="99" mass="11289">MIKKKKEGMKMTYKVTFHTIDGKAIVVDDVEAENQNEAWQEACEQDRESFIIYVASKETTYKVYKQHLVSIETKDKTAAARKTSETTMTAIDALSNMGF</sequence>
<reference evidence="2" key="1">
    <citation type="journal article" date="2013" name="Genome Announc.">
        <title>Complete Chromosome Sequence of Carnobacterium maltaromaticum LMA 28.</title>
        <authorList>
            <person name="Cailliez-Grimal C."/>
            <person name="Chaillou S."/>
            <person name="Anba-Mondoloni J."/>
            <person name="Loux V."/>
            <person name="Afzal M.I."/>
            <person name="Rahman A."/>
            <person name="Kergourlay G."/>
            <person name="Champomier-Verges M.C."/>
            <person name="Zagorec M."/>
            <person name="Dalgaard P."/>
            <person name="Leisner J.J."/>
            <person name="Prevost H."/>
            <person name="Revol-Junelles A.M."/>
            <person name="Borges F."/>
        </authorList>
    </citation>
    <scope>NUCLEOTIDE SEQUENCE</scope>
    <source>
        <strain evidence="2">LMA28</strain>
    </source>
</reference>
<organism evidence="1 2">
    <name type="scientific">Carnobacterium maltaromaticum LMA28</name>
    <dbReference type="NCBI Taxonomy" id="1234679"/>
    <lineage>
        <taxon>Bacteria</taxon>
        <taxon>Bacillati</taxon>
        <taxon>Bacillota</taxon>
        <taxon>Bacilli</taxon>
        <taxon>Lactobacillales</taxon>
        <taxon>Carnobacteriaceae</taxon>
        <taxon>Carnobacterium</taxon>
    </lineage>
</organism>
<dbReference type="AlphaFoldDB" id="K8E633"/>